<evidence type="ECO:0000256" key="7">
    <source>
        <dbReference type="SAM" id="Phobius"/>
    </source>
</evidence>
<keyword evidence="4 5" id="KW-0408">Iron</keyword>
<evidence type="ECO:0000256" key="4">
    <source>
        <dbReference type="ARBA" id="ARBA00023004"/>
    </source>
</evidence>
<dbReference type="PANTHER" id="PTHR47944">
    <property type="entry name" value="CYTOCHROME P450 98A9"/>
    <property type="match status" value="1"/>
</dbReference>
<evidence type="ECO:0000256" key="5">
    <source>
        <dbReference type="PIRSR" id="PIRSR602401-1"/>
    </source>
</evidence>
<dbReference type="AlphaFoldDB" id="W5XJS0"/>
<keyword evidence="7" id="KW-1133">Transmembrane helix</keyword>
<name>W5XJS0_9BRYO</name>
<dbReference type="EC" id="1.14.13.21" evidence="8"/>
<dbReference type="GO" id="GO:0005506">
    <property type="term" value="F:iron ion binding"/>
    <property type="evidence" value="ECO:0007669"/>
    <property type="project" value="InterPro"/>
</dbReference>
<comment type="similarity">
    <text evidence="1 6">Belongs to the cytochrome P450 family.</text>
</comment>
<feature type="transmembrane region" description="Helical" evidence="7">
    <location>
        <begin position="82"/>
        <end position="101"/>
    </location>
</feature>
<dbReference type="SUPFAM" id="SSF48264">
    <property type="entry name" value="Cytochrome P450"/>
    <property type="match status" value="1"/>
</dbReference>
<comment type="cofactor">
    <cofactor evidence="5">
        <name>heme</name>
        <dbReference type="ChEBI" id="CHEBI:30413"/>
    </cofactor>
</comment>
<keyword evidence="7" id="KW-0472">Membrane</keyword>
<dbReference type="InterPro" id="IPR036396">
    <property type="entry name" value="Cyt_P450_sf"/>
</dbReference>
<feature type="transmembrane region" description="Helical" evidence="7">
    <location>
        <begin position="24"/>
        <end position="42"/>
    </location>
</feature>
<feature type="binding site" description="axial binding residue" evidence="5">
    <location>
        <position position="466"/>
    </location>
    <ligand>
        <name>heme</name>
        <dbReference type="ChEBI" id="CHEBI:30413"/>
    </ligand>
    <ligandPart>
        <name>Fe</name>
        <dbReference type="ChEBI" id="CHEBI:18248"/>
    </ligandPart>
</feature>
<dbReference type="Pfam" id="PF00067">
    <property type="entry name" value="p450"/>
    <property type="match status" value="1"/>
</dbReference>
<dbReference type="InterPro" id="IPR001128">
    <property type="entry name" value="Cyt_P450"/>
</dbReference>
<organism evidence="8">
    <name type="scientific">Pohlia nutans</name>
    <dbReference type="NCBI Taxonomy" id="140635"/>
    <lineage>
        <taxon>Eukaryota</taxon>
        <taxon>Viridiplantae</taxon>
        <taxon>Streptophyta</taxon>
        <taxon>Embryophyta</taxon>
        <taxon>Bryophyta</taxon>
        <taxon>Bryophytina</taxon>
        <taxon>Bryopsida</taxon>
        <taxon>Bryidae</taxon>
        <taxon>Bryanae</taxon>
        <taxon>Bryales</taxon>
        <taxon>Mniaceae</taxon>
        <taxon>Pohlia</taxon>
    </lineage>
</organism>
<proteinExistence type="evidence at transcript level"/>
<dbReference type="GO" id="GO:0044550">
    <property type="term" value="P:secondary metabolite biosynthetic process"/>
    <property type="evidence" value="ECO:0007669"/>
    <property type="project" value="UniProtKB-ARBA"/>
</dbReference>
<dbReference type="InterPro" id="IPR002401">
    <property type="entry name" value="Cyt_P450_E_grp-I"/>
</dbReference>
<dbReference type="GO" id="GO:0016705">
    <property type="term" value="F:oxidoreductase activity, acting on paired donors, with incorporation or reduction of molecular oxygen"/>
    <property type="evidence" value="ECO:0007669"/>
    <property type="project" value="InterPro"/>
</dbReference>
<sequence>MGVLECSGAPCDLAAWKDVLVENFGKVALTVVFAACFAKYLFGATVGRRKLPPGPTPWPLLGNIASLSGLPHRSLEKLSKQYGGLMYLALGSVPCIVISSAEIARELFKNVDMIISNRPGGCFFENMTGCRNVTAARYGPHWRKLRMIAASELFTQKRLDAYKKSRLTEIGTSIKELFVQSETQGPVDLHMWLHRLLSNNLSRVIINERYFGTDEKGMADALEFNNCTALMFAQAGEVVVSDFIPWFAPLTKLQRKGDSYHRTGQLTMAIMRKMTNLDERRKLHTEGRSTGKQEDFVDVLLRSTLADGAPFDDEIILLTLMDILVAGTDTSATTIEWTIVELLRHPECMRKVREELDSVVGNRLVKEEDLDNMPYLNAVLKETFRLHPATPLGLPREASQPFQLQGYTFPAGTRLFINQWAIHHDPAIYPDPYEFKPERFLEGAEINIVGDSQYQLIPFGSGRRNCLGMPMAVLVIPLLLCHCLHSIDFSLPKGQEPKDLDMSESFGVSAPKTQPLMIYAKPRAAAALY</sequence>
<evidence type="ECO:0000313" key="8">
    <source>
        <dbReference type="EMBL" id="AHI15948.1"/>
    </source>
</evidence>
<dbReference type="GO" id="GO:0020037">
    <property type="term" value="F:heme binding"/>
    <property type="evidence" value="ECO:0007669"/>
    <property type="project" value="InterPro"/>
</dbReference>
<dbReference type="Gene3D" id="1.10.630.10">
    <property type="entry name" value="Cytochrome P450"/>
    <property type="match status" value="1"/>
</dbReference>
<dbReference type="PRINTS" id="PR00385">
    <property type="entry name" value="P450"/>
</dbReference>
<dbReference type="PROSITE" id="PS00086">
    <property type="entry name" value="CYTOCHROME_P450"/>
    <property type="match status" value="1"/>
</dbReference>
<dbReference type="PANTHER" id="PTHR47944:SF4">
    <property type="entry name" value="OS09G0441700 PROTEIN"/>
    <property type="match status" value="1"/>
</dbReference>
<dbReference type="EMBL" id="KF835373">
    <property type="protein sequence ID" value="AHI15948.1"/>
    <property type="molecule type" value="mRNA"/>
</dbReference>
<keyword evidence="6" id="KW-0503">Monooxygenase</keyword>
<keyword evidence="3 6" id="KW-0560">Oxidoreductase</keyword>
<evidence type="ECO:0000256" key="3">
    <source>
        <dbReference type="ARBA" id="ARBA00023002"/>
    </source>
</evidence>
<protein>
    <submittedName>
        <fullName evidence="8">Flavonoid 3'-hydroxylase</fullName>
        <ecNumber evidence="8">1.14.13.21</ecNumber>
    </submittedName>
</protein>
<evidence type="ECO:0000256" key="6">
    <source>
        <dbReference type="RuleBase" id="RU000461"/>
    </source>
</evidence>
<dbReference type="CDD" id="cd20618">
    <property type="entry name" value="CYP71_clan"/>
    <property type="match status" value="1"/>
</dbReference>
<reference evidence="8" key="1">
    <citation type="journal article" date="2014" name="Gene">
        <title>Identification of the flavonoid 3'-hydroxylase and flavonoid 3',5'-hydroxylase genes from Antarctic moss and their regulation during abiotic stress.</title>
        <authorList>
            <person name="Liu S."/>
            <person name="Ju J."/>
            <person name="Xia G."/>
        </authorList>
    </citation>
    <scope>NUCLEOTIDE SEQUENCE</scope>
    <source>
        <strain evidence="8">MFC14241</strain>
    </source>
</reference>
<dbReference type="PRINTS" id="PR00463">
    <property type="entry name" value="EP450I"/>
</dbReference>
<dbReference type="InterPro" id="IPR017972">
    <property type="entry name" value="Cyt_P450_CS"/>
</dbReference>
<keyword evidence="5 6" id="KW-0349">Heme</keyword>
<evidence type="ECO:0000256" key="2">
    <source>
        <dbReference type="ARBA" id="ARBA00022723"/>
    </source>
</evidence>
<dbReference type="GO" id="GO:0004497">
    <property type="term" value="F:monooxygenase activity"/>
    <property type="evidence" value="ECO:0007669"/>
    <property type="project" value="UniProtKB-KW"/>
</dbReference>
<evidence type="ECO:0000256" key="1">
    <source>
        <dbReference type="ARBA" id="ARBA00010617"/>
    </source>
</evidence>
<keyword evidence="2 5" id="KW-0479">Metal-binding</keyword>
<keyword evidence="7" id="KW-0812">Transmembrane</keyword>
<accession>W5XJS0</accession>